<dbReference type="Proteomes" id="UP000228593">
    <property type="component" value="Unassembled WGS sequence"/>
</dbReference>
<dbReference type="EMBL" id="PDOB01000001">
    <property type="protein sequence ID" value="PIL41665.1"/>
    <property type="molecule type" value="Genomic_DNA"/>
</dbReference>
<comment type="caution">
    <text evidence="3">The sequence shown here is derived from an EMBL/GenBank/DDBJ whole genome shotgun (WGS) entry which is preliminary data.</text>
</comment>
<gene>
    <name evidence="3" type="ORF">CR103_01085</name>
</gene>
<dbReference type="OrthoDB" id="8708025at2"/>
<evidence type="ECO:0000313" key="4">
    <source>
        <dbReference type="Proteomes" id="UP000228593"/>
    </source>
</evidence>
<dbReference type="RefSeq" id="WP_099914151.1">
    <property type="nucleotide sequence ID" value="NZ_BMHS01000001.1"/>
</dbReference>
<keyword evidence="1" id="KW-0472">Membrane</keyword>
<proteinExistence type="predicted"/>
<accession>A0A2G8T6J0</accession>
<dbReference type="InterPro" id="IPR012495">
    <property type="entry name" value="TadE-like_dom"/>
</dbReference>
<dbReference type="AlphaFoldDB" id="A0A2G8T6J0"/>
<feature type="domain" description="TadE-like" evidence="2">
    <location>
        <begin position="14"/>
        <end position="54"/>
    </location>
</feature>
<keyword evidence="1" id="KW-1133">Transmembrane helix</keyword>
<feature type="transmembrane region" description="Helical" evidence="1">
    <location>
        <begin position="20"/>
        <end position="42"/>
    </location>
</feature>
<keyword evidence="1" id="KW-0812">Transmembrane</keyword>
<evidence type="ECO:0000313" key="3">
    <source>
        <dbReference type="EMBL" id="PIL41665.1"/>
    </source>
</evidence>
<evidence type="ECO:0000256" key="1">
    <source>
        <dbReference type="SAM" id="Phobius"/>
    </source>
</evidence>
<organism evidence="3 4">
    <name type="scientific">Massilia psychrophila</name>
    <dbReference type="NCBI Taxonomy" id="1603353"/>
    <lineage>
        <taxon>Bacteria</taxon>
        <taxon>Pseudomonadati</taxon>
        <taxon>Pseudomonadota</taxon>
        <taxon>Betaproteobacteria</taxon>
        <taxon>Burkholderiales</taxon>
        <taxon>Oxalobacteraceae</taxon>
        <taxon>Telluria group</taxon>
        <taxon>Massilia</taxon>
    </lineage>
</organism>
<sequence>MNNHVLKNAWNQRGVAAVEFAIVLPVLMLVIAFTLFFGRILWHYTVAQKAAHDAVIMLANATTLEIATSRPDGEDVGIATLAKAVAVEEIAELNPGMVAPRVEVYCDSLACIGGGVPTQVRVVVRMKMSDIFLGGFSDQVGGNEGVWIRADVRMPYVGN</sequence>
<evidence type="ECO:0000259" key="2">
    <source>
        <dbReference type="Pfam" id="PF07811"/>
    </source>
</evidence>
<keyword evidence="4" id="KW-1185">Reference proteome</keyword>
<protein>
    <recommendedName>
        <fullName evidence="2">TadE-like domain-containing protein</fullName>
    </recommendedName>
</protein>
<dbReference type="Pfam" id="PF07811">
    <property type="entry name" value="TadE"/>
    <property type="match status" value="1"/>
</dbReference>
<name>A0A2G8T6J0_9BURK</name>
<reference evidence="3 4" key="1">
    <citation type="submission" date="2017-10" db="EMBL/GenBank/DDBJ databases">
        <title>Massilia psychrophilum sp. nov., a novel purple-pigmented bacterium isolated from Tianshan glacier, Xinjiang Municipality, China.</title>
        <authorList>
            <person name="Wang H."/>
        </authorList>
    </citation>
    <scope>NUCLEOTIDE SEQUENCE [LARGE SCALE GENOMIC DNA]</scope>
    <source>
        <strain evidence="3 4">JCM 30813</strain>
    </source>
</reference>